<dbReference type="Proteomes" id="UP000215902">
    <property type="component" value="Unassembled WGS sequence"/>
</dbReference>
<dbReference type="EMBL" id="NIVC01003675">
    <property type="protein sequence ID" value="PAA50304.1"/>
    <property type="molecule type" value="Genomic_DNA"/>
</dbReference>
<dbReference type="AlphaFoldDB" id="A0A267DNP5"/>
<keyword evidence="1" id="KW-0812">Transmembrane</keyword>
<gene>
    <name evidence="2" type="ORF">BOX15_Mlig030764g2</name>
</gene>
<name>A0A267DNP5_9PLAT</name>
<protein>
    <submittedName>
        <fullName evidence="2">Uncharacterized protein</fullName>
    </submittedName>
</protein>
<feature type="transmembrane region" description="Helical" evidence="1">
    <location>
        <begin position="27"/>
        <end position="53"/>
    </location>
</feature>
<evidence type="ECO:0000256" key="1">
    <source>
        <dbReference type="SAM" id="Phobius"/>
    </source>
</evidence>
<evidence type="ECO:0000313" key="2">
    <source>
        <dbReference type="EMBL" id="PAA50304.1"/>
    </source>
</evidence>
<keyword evidence="1" id="KW-0472">Membrane</keyword>
<sequence>MPENSMESIDEICDLIKTRVKLTGLHVWLILAAVAISVLLNLCLAILTTHLCLTNRRLNRSGVYKANPSSGRLVFDNCTRVSWMGEIPNCSR</sequence>
<keyword evidence="3" id="KW-1185">Reference proteome</keyword>
<keyword evidence="1" id="KW-1133">Transmembrane helix</keyword>
<proteinExistence type="predicted"/>
<evidence type="ECO:0000313" key="3">
    <source>
        <dbReference type="Proteomes" id="UP000215902"/>
    </source>
</evidence>
<organism evidence="2 3">
    <name type="scientific">Macrostomum lignano</name>
    <dbReference type="NCBI Taxonomy" id="282301"/>
    <lineage>
        <taxon>Eukaryota</taxon>
        <taxon>Metazoa</taxon>
        <taxon>Spiralia</taxon>
        <taxon>Lophotrochozoa</taxon>
        <taxon>Platyhelminthes</taxon>
        <taxon>Rhabditophora</taxon>
        <taxon>Macrostomorpha</taxon>
        <taxon>Macrostomida</taxon>
        <taxon>Macrostomidae</taxon>
        <taxon>Macrostomum</taxon>
    </lineage>
</organism>
<reference evidence="2 3" key="1">
    <citation type="submission" date="2017-06" db="EMBL/GenBank/DDBJ databases">
        <title>A platform for efficient transgenesis in Macrostomum lignano, a flatworm model organism for stem cell research.</title>
        <authorList>
            <person name="Berezikov E."/>
        </authorList>
    </citation>
    <scope>NUCLEOTIDE SEQUENCE [LARGE SCALE GENOMIC DNA]</scope>
    <source>
        <strain evidence="2">DV1</strain>
        <tissue evidence="2">Whole organism</tissue>
    </source>
</reference>
<comment type="caution">
    <text evidence="2">The sequence shown here is derived from an EMBL/GenBank/DDBJ whole genome shotgun (WGS) entry which is preliminary data.</text>
</comment>
<accession>A0A267DNP5</accession>